<dbReference type="InterPro" id="IPR010633">
    <property type="entry name" value="Phage_lambda_GpZ"/>
</dbReference>
<name>A0A8S5MLC4_9CAUD</name>
<proteinExistence type="predicted"/>
<dbReference type="EMBL" id="BK014927">
    <property type="protein sequence ID" value="DAD83030.1"/>
    <property type="molecule type" value="Genomic_DNA"/>
</dbReference>
<dbReference type="Pfam" id="PF06763">
    <property type="entry name" value="Minor_tail_Z"/>
    <property type="match status" value="1"/>
</dbReference>
<organism evidence="1">
    <name type="scientific">Caudovirales sp. ct1Jx6</name>
    <dbReference type="NCBI Taxonomy" id="2826765"/>
    <lineage>
        <taxon>Viruses</taxon>
        <taxon>Duplodnaviria</taxon>
        <taxon>Heunggongvirae</taxon>
        <taxon>Uroviricota</taxon>
        <taxon>Caudoviricetes</taxon>
    </lineage>
</organism>
<evidence type="ECO:0000313" key="1">
    <source>
        <dbReference type="EMBL" id="DAD83030.1"/>
    </source>
</evidence>
<accession>A0A8S5MLC4</accession>
<reference evidence="1" key="1">
    <citation type="journal article" date="2021" name="Proc. Natl. Acad. Sci. U.S.A.">
        <title>A Catalog of Tens of Thousands of Viruses from Human Metagenomes Reveals Hidden Associations with Chronic Diseases.</title>
        <authorList>
            <person name="Tisza M.J."/>
            <person name="Buck C.B."/>
        </authorList>
    </citation>
    <scope>NUCLEOTIDE SEQUENCE</scope>
    <source>
        <strain evidence="1">Ct1Jx6</strain>
    </source>
</reference>
<protein>
    <submittedName>
        <fullName evidence="1">Minor tail protein Z</fullName>
    </submittedName>
</protein>
<sequence length="197" mass="21861">MQIQIDGEKAIEEIESILGDAKKKKAPQILSKSVNAVAAEARTLLAKQAQETYAIKSVGFNKAMTVKKGTARTPVAVIKASGAPTELFKFKTSPAVYKTGKQKAKKTRARVKAHGGMKNILMDGRWAFVTQFASGHKTLVQRTTEKRLPIKTLYSPSIPQMIGNENEVYGFVQPQIQEMLWAHIYQECDKELLRGVK</sequence>